<dbReference type="Gene3D" id="3.40.50.720">
    <property type="entry name" value="NAD(P)-binding Rossmann-like Domain"/>
    <property type="match status" value="1"/>
</dbReference>
<dbReference type="InterPro" id="IPR020904">
    <property type="entry name" value="Sc_DH/Rdtase_CS"/>
</dbReference>
<keyword evidence="3" id="KW-0560">Oxidoreductase</keyword>
<dbReference type="Proteomes" id="UP001362999">
    <property type="component" value="Unassembled WGS sequence"/>
</dbReference>
<dbReference type="PROSITE" id="PS00061">
    <property type="entry name" value="ADH_SHORT"/>
    <property type="match status" value="1"/>
</dbReference>
<dbReference type="PANTHER" id="PTHR24321">
    <property type="entry name" value="DEHYDROGENASES, SHORT CHAIN"/>
    <property type="match status" value="1"/>
</dbReference>
<dbReference type="Pfam" id="PF13561">
    <property type="entry name" value="adh_short_C2"/>
    <property type="match status" value="1"/>
</dbReference>
<evidence type="ECO:0008006" key="6">
    <source>
        <dbReference type="Google" id="ProtNLM"/>
    </source>
</evidence>
<sequence length="264" mass="27691">MGATQQPPTTTNRVALVTGGAQGIGRATALRLAADGLDVAVADLPVKVDALTKVAEEIRGLGCKALALIADVSKEDQVKAMVEATVSGLGRLDVMVANAGVAKAAAIGVMDAEMEDWEETWDVNIRGTILCYKYAARQMVKQNIRGRIIGASSICGLRGYAGMGGYCISKAAVRSLTQSMALELRQHGITVNAYAPGVIETNMTAMDVDKQHGPGFGVKSLLKVTEFRTGKPEDVANIVSFLASPDAHFVTGQTISVDDGVHFA</sequence>
<evidence type="ECO:0000256" key="1">
    <source>
        <dbReference type="ARBA" id="ARBA00006484"/>
    </source>
</evidence>
<protein>
    <recommendedName>
        <fullName evidence="6">NAD(P)-binding protein</fullName>
    </recommendedName>
</protein>
<organism evidence="4 5">
    <name type="scientific">Favolaschia claudopus</name>
    <dbReference type="NCBI Taxonomy" id="2862362"/>
    <lineage>
        <taxon>Eukaryota</taxon>
        <taxon>Fungi</taxon>
        <taxon>Dikarya</taxon>
        <taxon>Basidiomycota</taxon>
        <taxon>Agaricomycotina</taxon>
        <taxon>Agaricomycetes</taxon>
        <taxon>Agaricomycetidae</taxon>
        <taxon>Agaricales</taxon>
        <taxon>Marasmiineae</taxon>
        <taxon>Mycenaceae</taxon>
        <taxon>Favolaschia</taxon>
    </lineage>
</organism>
<dbReference type="AlphaFoldDB" id="A0AAW0CGN7"/>
<dbReference type="PRINTS" id="PR00081">
    <property type="entry name" value="GDHRDH"/>
</dbReference>
<dbReference type="PANTHER" id="PTHR24321:SF8">
    <property type="entry name" value="ESTRADIOL 17-BETA-DEHYDROGENASE 8-RELATED"/>
    <property type="match status" value="1"/>
</dbReference>
<evidence type="ECO:0000256" key="2">
    <source>
        <dbReference type="ARBA" id="ARBA00022857"/>
    </source>
</evidence>
<gene>
    <name evidence="4" type="ORF">R3P38DRAFT_3262625</name>
</gene>
<evidence type="ECO:0000313" key="5">
    <source>
        <dbReference type="Proteomes" id="UP001362999"/>
    </source>
</evidence>
<dbReference type="InterPro" id="IPR002347">
    <property type="entry name" value="SDR_fam"/>
</dbReference>
<dbReference type="InterPro" id="IPR036291">
    <property type="entry name" value="NAD(P)-bd_dom_sf"/>
</dbReference>
<evidence type="ECO:0000256" key="3">
    <source>
        <dbReference type="ARBA" id="ARBA00023002"/>
    </source>
</evidence>
<comment type="similarity">
    <text evidence="1">Belongs to the short-chain dehydrogenases/reductases (SDR) family.</text>
</comment>
<evidence type="ECO:0000313" key="4">
    <source>
        <dbReference type="EMBL" id="KAK7038161.1"/>
    </source>
</evidence>
<dbReference type="FunFam" id="3.40.50.720:FF:000084">
    <property type="entry name" value="Short-chain dehydrogenase reductase"/>
    <property type="match status" value="1"/>
</dbReference>
<accession>A0AAW0CGN7</accession>
<reference evidence="4 5" key="1">
    <citation type="journal article" date="2024" name="J Genomics">
        <title>Draft genome sequencing and assembly of Favolaschia claudopus CIRM-BRFM 2984 isolated from oak limbs.</title>
        <authorList>
            <person name="Navarro D."/>
            <person name="Drula E."/>
            <person name="Chaduli D."/>
            <person name="Cazenave R."/>
            <person name="Ahrendt S."/>
            <person name="Wang J."/>
            <person name="Lipzen A."/>
            <person name="Daum C."/>
            <person name="Barry K."/>
            <person name="Grigoriev I.V."/>
            <person name="Favel A."/>
            <person name="Rosso M.N."/>
            <person name="Martin F."/>
        </authorList>
    </citation>
    <scope>NUCLEOTIDE SEQUENCE [LARGE SCALE GENOMIC DNA]</scope>
    <source>
        <strain evidence="4 5">CIRM-BRFM 2984</strain>
    </source>
</reference>
<comment type="caution">
    <text evidence="4">The sequence shown here is derived from an EMBL/GenBank/DDBJ whole genome shotgun (WGS) entry which is preliminary data.</text>
</comment>
<keyword evidence="2" id="KW-0521">NADP</keyword>
<dbReference type="GO" id="GO:0016491">
    <property type="term" value="F:oxidoreductase activity"/>
    <property type="evidence" value="ECO:0007669"/>
    <property type="project" value="UniProtKB-KW"/>
</dbReference>
<dbReference type="PRINTS" id="PR00080">
    <property type="entry name" value="SDRFAMILY"/>
</dbReference>
<keyword evidence="5" id="KW-1185">Reference proteome</keyword>
<dbReference type="SUPFAM" id="SSF51735">
    <property type="entry name" value="NAD(P)-binding Rossmann-fold domains"/>
    <property type="match status" value="1"/>
</dbReference>
<name>A0AAW0CGN7_9AGAR</name>
<proteinExistence type="inferred from homology"/>
<dbReference type="EMBL" id="JAWWNJ010000017">
    <property type="protein sequence ID" value="KAK7038161.1"/>
    <property type="molecule type" value="Genomic_DNA"/>
</dbReference>